<dbReference type="Proteomes" id="UP000278006">
    <property type="component" value="Unassembled WGS sequence"/>
</dbReference>
<dbReference type="EMBL" id="RDQO01000005">
    <property type="protein sequence ID" value="RMX04258.1"/>
    <property type="molecule type" value="Genomic_DNA"/>
</dbReference>
<dbReference type="InterPro" id="IPR011008">
    <property type="entry name" value="Dimeric_a/b-barrel"/>
</dbReference>
<accession>A0A3M6QME7</accession>
<dbReference type="SUPFAM" id="SSF54909">
    <property type="entry name" value="Dimeric alpha+beta barrel"/>
    <property type="match status" value="1"/>
</dbReference>
<keyword evidence="3" id="KW-1185">Reference proteome</keyword>
<dbReference type="Pfam" id="PF07876">
    <property type="entry name" value="Dabb"/>
    <property type="match status" value="1"/>
</dbReference>
<dbReference type="PROSITE" id="PS51502">
    <property type="entry name" value="S_R_A_B_BARREL"/>
    <property type="match status" value="1"/>
</dbReference>
<dbReference type="PANTHER" id="PTHR37832:SF1">
    <property type="entry name" value="STRESS-RESPONSE A_B BARREL DOMAIN-CONTAINING PROTEIN"/>
    <property type="match status" value="1"/>
</dbReference>
<evidence type="ECO:0000259" key="1">
    <source>
        <dbReference type="PROSITE" id="PS51502"/>
    </source>
</evidence>
<dbReference type="SMART" id="SM00886">
    <property type="entry name" value="Dabb"/>
    <property type="match status" value="1"/>
</dbReference>
<dbReference type="Gene3D" id="3.30.70.100">
    <property type="match status" value="1"/>
</dbReference>
<name>A0A3M6QME7_9BURK</name>
<dbReference type="InterPro" id="IPR013097">
    <property type="entry name" value="Dabb"/>
</dbReference>
<feature type="domain" description="Stress-response A/B barrel" evidence="1">
    <location>
        <begin position="4"/>
        <end position="104"/>
    </location>
</feature>
<dbReference type="AlphaFoldDB" id="A0A3M6QME7"/>
<protein>
    <submittedName>
        <fullName evidence="2">Dabb family protein</fullName>
    </submittedName>
</protein>
<dbReference type="OrthoDB" id="9808130at2"/>
<dbReference type="PANTHER" id="PTHR37832">
    <property type="entry name" value="BLL2683 PROTEIN"/>
    <property type="match status" value="1"/>
</dbReference>
<organism evidence="2 3">
    <name type="scientific">Corticibacter populi</name>
    <dbReference type="NCBI Taxonomy" id="1550736"/>
    <lineage>
        <taxon>Bacteria</taxon>
        <taxon>Pseudomonadati</taxon>
        <taxon>Pseudomonadota</taxon>
        <taxon>Betaproteobacteria</taxon>
        <taxon>Burkholderiales</taxon>
        <taxon>Comamonadaceae</taxon>
        <taxon>Corticibacter</taxon>
    </lineage>
</organism>
<proteinExistence type="predicted"/>
<reference evidence="2 3" key="1">
    <citation type="submission" date="2018-10" db="EMBL/GenBank/DDBJ databases">
        <title>Draft genome of Cortibacter populi DSM10536.</title>
        <authorList>
            <person name="Bernier A.-M."/>
            <person name="Bernard K."/>
        </authorList>
    </citation>
    <scope>NUCLEOTIDE SEQUENCE [LARGE SCALE GENOMIC DNA]</scope>
    <source>
        <strain evidence="2 3">DSM 105136</strain>
    </source>
</reference>
<sequence length="106" mass="11673">MSTIKHIVIWKLHEQAEGADKATNIQRMKEKLLACADLVPGTLRFEVATAADAAAKGLEATYDVILLSEFADRAALDAYQDHPEHVAIKGFIGAVREARQCMDYES</sequence>
<comment type="caution">
    <text evidence="2">The sequence shown here is derived from an EMBL/GenBank/DDBJ whole genome shotgun (WGS) entry which is preliminary data.</text>
</comment>
<gene>
    <name evidence="2" type="ORF">D8I35_15840</name>
</gene>
<evidence type="ECO:0000313" key="2">
    <source>
        <dbReference type="EMBL" id="RMX04258.1"/>
    </source>
</evidence>
<evidence type="ECO:0000313" key="3">
    <source>
        <dbReference type="Proteomes" id="UP000278006"/>
    </source>
</evidence>
<dbReference type="RefSeq" id="WP_122231071.1">
    <property type="nucleotide sequence ID" value="NZ_RDQO01000005.1"/>
</dbReference>